<dbReference type="SMART" id="SM00268">
    <property type="entry name" value="ACTIN"/>
    <property type="match status" value="1"/>
</dbReference>
<dbReference type="Gene3D" id="3.90.640.10">
    <property type="entry name" value="Actin, Chain A, domain 4"/>
    <property type="match status" value="1"/>
</dbReference>
<dbReference type="FunFam" id="3.30.420.40:FF:000050">
    <property type="entry name" value="Actin, alpha skeletal muscle"/>
    <property type="match status" value="1"/>
</dbReference>
<sequence>MAVVIDNGSSLTKIGMGECENPKSVIPTIQNGISPVERGLIKNWDTMEQLWHRVFYNELKIKPKEHPLLYIEPVMNPKNDRNKIVQIMFENNKIPSLLMCPSTYSTIIGKDLRCGFCIESGDGVTQIGVMYDGYSMPCIEFKHYFAGNDLTQNFIKRMNGKGYSLNTPEMKKAVENIKETLFYTALDVNDEIKKDVKELEKSYKLPDGKEMIIARKRYGFPEALFNLAVIDITAEGIQEFVSKGIEKLDYDIRNLLASNIVLGGGNTKINGFEARLEKELKNMNSQRPYKFQTYEDPKIAAWIGGSLISQSHFFGERSLTKEEYNEKGEEIITQKFLIQF</sequence>
<dbReference type="RefSeq" id="XP_004258758.1">
    <property type="nucleotide sequence ID" value="XM_004258710.1"/>
</dbReference>
<dbReference type="KEGG" id="eiv:EIN_386610"/>
<dbReference type="GeneID" id="14890975"/>
<dbReference type="OrthoDB" id="6220758at2759"/>
<organism evidence="2 3">
    <name type="scientific">Entamoeba invadens IP1</name>
    <dbReference type="NCBI Taxonomy" id="370355"/>
    <lineage>
        <taxon>Eukaryota</taxon>
        <taxon>Amoebozoa</taxon>
        <taxon>Evosea</taxon>
        <taxon>Archamoebae</taxon>
        <taxon>Mastigamoebida</taxon>
        <taxon>Entamoebidae</taxon>
        <taxon>Entamoeba</taxon>
    </lineage>
</organism>
<dbReference type="Pfam" id="PF00022">
    <property type="entry name" value="Actin"/>
    <property type="match status" value="1"/>
</dbReference>
<accession>A0A0A1UAC4</accession>
<comment type="similarity">
    <text evidence="1">Belongs to the actin family.</text>
</comment>
<evidence type="ECO:0000313" key="2">
    <source>
        <dbReference type="EMBL" id="ELP91987.1"/>
    </source>
</evidence>
<evidence type="ECO:0000313" key="3">
    <source>
        <dbReference type="Proteomes" id="UP000014680"/>
    </source>
</evidence>
<reference evidence="2 3" key="1">
    <citation type="submission" date="2012-10" db="EMBL/GenBank/DDBJ databases">
        <authorList>
            <person name="Zafar N."/>
            <person name="Inman J."/>
            <person name="Hall N."/>
            <person name="Lorenzi H."/>
            <person name="Caler E."/>
        </authorList>
    </citation>
    <scope>NUCLEOTIDE SEQUENCE [LARGE SCALE GENOMIC DNA]</scope>
    <source>
        <strain evidence="2 3">IP1</strain>
    </source>
</reference>
<dbReference type="Gene3D" id="3.30.420.40">
    <property type="match status" value="2"/>
</dbReference>
<gene>
    <name evidence="2" type="ORF">EIN_386610</name>
</gene>
<protein>
    <submittedName>
        <fullName evidence="2">Actin, putative</fullName>
    </submittedName>
</protein>
<dbReference type="InterPro" id="IPR043129">
    <property type="entry name" value="ATPase_NBD"/>
</dbReference>
<dbReference type="SUPFAM" id="SSF53067">
    <property type="entry name" value="Actin-like ATPase domain"/>
    <property type="match status" value="2"/>
</dbReference>
<dbReference type="PRINTS" id="PR00190">
    <property type="entry name" value="ACTIN"/>
</dbReference>
<name>A0A0A1UAC4_ENTIV</name>
<evidence type="ECO:0000256" key="1">
    <source>
        <dbReference type="RuleBase" id="RU000487"/>
    </source>
</evidence>
<proteinExistence type="inferred from homology"/>
<dbReference type="VEuPathDB" id="AmoebaDB:EIN_386610"/>
<dbReference type="AlphaFoldDB" id="A0A0A1UAC4"/>
<dbReference type="PANTHER" id="PTHR11937">
    <property type="entry name" value="ACTIN"/>
    <property type="match status" value="1"/>
</dbReference>
<keyword evidence="3" id="KW-1185">Reference proteome</keyword>
<dbReference type="InterPro" id="IPR004000">
    <property type="entry name" value="Actin"/>
</dbReference>
<dbReference type="EMBL" id="KB206398">
    <property type="protein sequence ID" value="ELP91987.1"/>
    <property type="molecule type" value="Genomic_DNA"/>
</dbReference>
<dbReference type="Proteomes" id="UP000014680">
    <property type="component" value="Unassembled WGS sequence"/>
</dbReference>